<name>A0A8T0JPG5_PHAAN</name>
<feature type="transmembrane region" description="Helical" evidence="1">
    <location>
        <begin position="6"/>
        <end position="28"/>
    </location>
</feature>
<dbReference type="EMBL" id="JABFOF010000010">
    <property type="protein sequence ID" value="KAG2376793.1"/>
    <property type="molecule type" value="Genomic_DNA"/>
</dbReference>
<protein>
    <recommendedName>
        <fullName evidence="4">Transmembrane protein</fullName>
    </recommendedName>
</protein>
<evidence type="ECO:0000313" key="3">
    <source>
        <dbReference type="Proteomes" id="UP000743370"/>
    </source>
</evidence>
<evidence type="ECO:0000313" key="2">
    <source>
        <dbReference type="EMBL" id="KAG2376793.1"/>
    </source>
</evidence>
<organism evidence="2 3">
    <name type="scientific">Phaseolus angularis</name>
    <name type="common">Azuki bean</name>
    <name type="synonym">Vigna angularis</name>
    <dbReference type="NCBI Taxonomy" id="3914"/>
    <lineage>
        <taxon>Eukaryota</taxon>
        <taxon>Viridiplantae</taxon>
        <taxon>Streptophyta</taxon>
        <taxon>Embryophyta</taxon>
        <taxon>Tracheophyta</taxon>
        <taxon>Spermatophyta</taxon>
        <taxon>Magnoliopsida</taxon>
        <taxon>eudicotyledons</taxon>
        <taxon>Gunneridae</taxon>
        <taxon>Pentapetalae</taxon>
        <taxon>rosids</taxon>
        <taxon>fabids</taxon>
        <taxon>Fabales</taxon>
        <taxon>Fabaceae</taxon>
        <taxon>Papilionoideae</taxon>
        <taxon>50 kb inversion clade</taxon>
        <taxon>NPAAA clade</taxon>
        <taxon>indigoferoid/millettioid clade</taxon>
        <taxon>Phaseoleae</taxon>
        <taxon>Vigna</taxon>
    </lineage>
</organism>
<dbReference type="AlphaFoldDB" id="A0A8T0JPG5"/>
<accession>A0A8T0JPG5</accession>
<reference evidence="2 3" key="1">
    <citation type="submission" date="2020-05" db="EMBL/GenBank/DDBJ databases">
        <title>Vigna angularis (adzuki bean) Var. LongXiaoDou No. 4 denovo assembly.</title>
        <authorList>
            <person name="Xiang H."/>
        </authorList>
    </citation>
    <scope>NUCLEOTIDE SEQUENCE [LARGE SCALE GENOMIC DNA]</scope>
    <source>
        <tissue evidence="2">Leaf</tissue>
    </source>
</reference>
<sequence>MEILKLFVIALMPNLKVLLLTVLGSLLAMNRFNILSESAINNMNTILRRHAAHARGMNRNWKTRRIDEKEGVVDERDQMKGALAVVEVVKKDEQDHRGCLTCLGFGFHLLSVLILAVVA</sequence>
<evidence type="ECO:0000256" key="1">
    <source>
        <dbReference type="SAM" id="Phobius"/>
    </source>
</evidence>
<comment type="caution">
    <text evidence="2">The sequence shown here is derived from an EMBL/GenBank/DDBJ whole genome shotgun (WGS) entry which is preliminary data.</text>
</comment>
<evidence type="ECO:0008006" key="4">
    <source>
        <dbReference type="Google" id="ProtNLM"/>
    </source>
</evidence>
<keyword evidence="1" id="KW-1133">Transmembrane helix</keyword>
<gene>
    <name evidence="2" type="ORF">HKW66_Vig0173660</name>
</gene>
<keyword evidence="1" id="KW-0812">Transmembrane</keyword>
<keyword evidence="1" id="KW-0472">Membrane</keyword>
<dbReference type="Proteomes" id="UP000743370">
    <property type="component" value="Unassembled WGS sequence"/>
</dbReference>
<proteinExistence type="predicted"/>
<feature type="transmembrane region" description="Helical" evidence="1">
    <location>
        <begin position="99"/>
        <end position="118"/>
    </location>
</feature>